<protein>
    <submittedName>
        <fullName evidence="1">Dolichol kinase</fullName>
    </submittedName>
</protein>
<name>A0ACB8UX75_9EURO</name>
<evidence type="ECO:0000313" key="1">
    <source>
        <dbReference type="EMBL" id="KAI2387313.1"/>
    </source>
</evidence>
<organism evidence="1">
    <name type="scientific">Ophidiomyces ophidiicola</name>
    <dbReference type="NCBI Taxonomy" id="1387563"/>
    <lineage>
        <taxon>Eukaryota</taxon>
        <taxon>Fungi</taxon>
        <taxon>Dikarya</taxon>
        <taxon>Ascomycota</taxon>
        <taxon>Pezizomycotina</taxon>
        <taxon>Eurotiomycetes</taxon>
        <taxon>Eurotiomycetidae</taxon>
        <taxon>Onygenales</taxon>
        <taxon>Onygenaceae</taxon>
        <taxon>Ophidiomyces</taxon>
    </lineage>
</organism>
<comment type="caution">
    <text evidence="1">The sequence shown here is derived from an EMBL/GenBank/DDBJ whole genome shotgun (WGS) entry which is preliminary data.</text>
</comment>
<accession>A0ACB8UX75</accession>
<keyword evidence="1" id="KW-0418">Kinase</keyword>
<sequence>MAALNDTDNSSSEDLASPRRSHIHFAAEQLQLQQQPLHRRSPHPYSRRRRRADLLSSEFGSSDYSSRWVRSQRTSSDSGTDADDEGNGILKSLPAPPFADASDNDDDGVCTGRLFRRASRSAGGTRRRAGDNADAQSLYPGRWSGTKWVVELLRRVCETIWLLTVAATALLPDEARYVTGFWRRELWSFVLLTTGLYVLLPIRIYLRRLRWSAFKRIAFFPFSSDFDPAPLIYPIYLPVLVAVSLGKRCHTLILPNIILGLSSLPAYSVPLQYMLNGNSVSHWVVTVIPLIAAEFGFVGEDPARVLSLLDLDPESLVLLFPLHQALVSVLQSLVSTSLLPAEIPLLATGLINAMLFTVSPQGEIFKGVILLGGISIFISCKQVLRWGLVLARIPSWKFRRPSRGKISSQGLWNIIDRRVCQKIYGPFKAGYGSQSDDADGWVISANANVDFHYGLKLDTQFERVPERMSASLKLQNSLSAVDKPNADPIFGSERSRPVGRRRNTFSTADDVKTTPSGRRKRSLPPSLQPFLSLTSVQAEVRKRAYATFVYLAILLIILIPVRLYIKQNALQGQEPFGWAIGYLFGNIPSVRLWLVMSRLDGWACLPSWTSGSTAFCRLGWIEHQRRDTFGEANTRLLICAYCMLVLCVGMALVFRLSAVVEVDTRRKIFHGMMVAMFLPTTFIDPAFTGLAFMLVLAIFLLLEVFRASQLTPVSRPITYFLAPYVDGRDYRGPVVISHIFLLIGCAIPLWLSLAGAQHTGSKPWAGWEIEGRDVSMVSGVICVGMGDAAASLVGRRYGHRRWFWGGDKSIEGSIAFALAVYVGIMVAKMWLVVGGWRADFPLPTTAISAFVAALGSSFTEAVLTGGNDNVVVPLVLWLLVRGLEL</sequence>
<gene>
    <name evidence="1" type="primary">SEC59</name>
    <name evidence="1" type="ORF">LOY88_003182</name>
</gene>
<proteinExistence type="predicted"/>
<dbReference type="EMBL" id="JALBCA010000040">
    <property type="protein sequence ID" value="KAI2387313.1"/>
    <property type="molecule type" value="Genomic_DNA"/>
</dbReference>
<keyword evidence="1" id="KW-0808">Transferase</keyword>
<reference evidence="1" key="1">
    <citation type="journal article" date="2022" name="bioRxiv">
        <title>Population genetic analysis of Ophidiomyces ophidiicola, the causative agent of snake fungal disease, indicates recent introductions to the USA.</title>
        <authorList>
            <person name="Ladner J.T."/>
            <person name="Palmer J.M."/>
            <person name="Ettinger C.L."/>
            <person name="Stajich J.E."/>
            <person name="Farrell T.M."/>
            <person name="Glorioso B.M."/>
            <person name="Lawson B."/>
            <person name="Price S.J."/>
            <person name="Stengle A.G."/>
            <person name="Grear D.A."/>
            <person name="Lorch J.M."/>
        </authorList>
    </citation>
    <scope>NUCLEOTIDE SEQUENCE</scope>
    <source>
        <strain evidence="1">NWHC 24266-5</strain>
    </source>
</reference>